<evidence type="ECO:0000313" key="8">
    <source>
        <dbReference type="Proteomes" id="UP000606115"/>
    </source>
</evidence>
<keyword evidence="2" id="KW-0229">DNA integration</keyword>
<dbReference type="PANTHER" id="PTHR30629">
    <property type="entry name" value="PROPHAGE INTEGRASE"/>
    <property type="match status" value="1"/>
</dbReference>
<dbReference type="InterPro" id="IPR050808">
    <property type="entry name" value="Phage_Integrase"/>
</dbReference>
<keyword evidence="8" id="KW-1185">Reference proteome</keyword>
<evidence type="ECO:0000256" key="5">
    <source>
        <dbReference type="SAM" id="MobiDB-lite"/>
    </source>
</evidence>
<comment type="caution">
    <text evidence="7">The sequence shown here is derived from an EMBL/GenBank/DDBJ whole genome shotgun (WGS) entry which is preliminary data.</text>
</comment>
<feature type="domain" description="Tyr recombinase" evidence="6">
    <location>
        <begin position="189"/>
        <end position="391"/>
    </location>
</feature>
<comment type="similarity">
    <text evidence="1">Belongs to the 'phage' integrase family.</text>
</comment>
<dbReference type="InterPro" id="IPR013762">
    <property type="entry name" value="Integrase-like_cat_sf"/>
</dbReference>
<name>A0ABQ2DG05_9MICC</name>
<proteinExistence type="inferred from homology"/>
<dbReference type="PANTHER" id="PTHR30629:SF2">
    <property type="entry name" value="PROPHAGE INTEGRASE INTS-RELATED"/>
    <property type="match status" value="1"/>
</dbReference>
<keyword evidence="3" id="KW-0238">DNA-binding</keyword>
<dbReference type="EMBL" id="BMKX01000002">
    <property type="protein sequence ID" value="GGJ56241.1"/>
    <property type="molecule type" value="Genomic_DNA"/>
</dbReference>
<gene>
    <name evidence="7" type="ORF">GCM10007173_13830</name>
</gene>
<keyword evidence="4" id="KW-0233">DNA recombination</keyword>
<sequence>MRGRPPLSLGTHGTIKVVESAAGTFQATCRYRDMDGVTRRVTATGRTKRAANDALGAKIAVRNRGHDDDLTADSRIQDLAKVWIAQHEASPGALEQYAGTIERHITPKIGSLRIRELTPGRADKFLQLVGTKHAGTHTKSNGESVLIGGPSAAVTARAVLTQMMSMAVRYELCDVNPVREARTPKSGRKPVRALSTDMLQELLAHVKEWAAGGTYGPARDQSVLDMIEVLIGTGVRPGEVLALRWSDGVILSDEPYIEITGTAKRTKERGLHRQDNPKSESSERQLRIPDFVVSILRRRRLRANGNDYVFPNRDGGLREPANLNRVWRDARGEEWAWVTPKSFRAAVATVIDRESDSTHAASQLGHSNDTVTRKHYIEHNKMATDNRVILERFRDAR</sequence>
<feature type="compositionally biased region" description="Basic and acidic residues" evidence="5">
    <location>
        <begin position="268"/>
        <end position="284"/>
    </location>
</feature>
<evidence type="ECO:0000313" key="7">
    <source>
        <dbReference type="EMBL" id="GGJ56241.1"/>
    </source>
</evidence>
<evidence type="ECO:0000256" key="2">
    <source>
        <dbReference type="ARBA" id="ARBA00022908"/>
    </source>
</evidence>
<dbReference type="Gene3D" id="1.10.443.10">
    <property type="entry name" value="Intergrase catalytic core"/>
    <property type="match status" value="1"/>
</dbReference>
<evidence type="ECO:0000256" key="1">
    <source>
        <dbReference type="ARBA" id="ARBA00008857"/>
    </source>
</evidence>
<accession>A0ABQ2DG05</accession>
<evidence type="ECO:0000256" key="4">
    <source>
        <dbReference type="ARBA" id="ARBA00023172"/>
    </source>
</evidence>
<dbReference type="SUPFAM" id="SSF56349">
    <property type="entry name" value="DNA breaking-rejoining enzymes"/>
    <property type="match status" value="1"/>
</dbReference>
<protein>
    <submittedName>
        <fullName evidence="7">Phage integrase</fullName>
    </submittedName>
</protein>
<evidence type="ECO:0000256" key="3">
    <source>
        <dbReference type="ARBA" id="ARBA00023125"/>
    </source>
</evidence>
<dbReference type="Gene3D" id="1.10.150.130">
    <property type="match status" value="1"/>
</dbReference>
<reference evidence="8" key="1">
    <citation type="journal article" date="2019" name="Int. J. Syst. Evol. Microbiol.">
        <title>The Global Catalogue of Microorganisms (GCM) 10K type strain sequencing project: providing services to taxonomists for standard genome sequencing and annotation.</title>
        <authorList>
            <consortium name="The Broad Institute Genomics Platform"/>
            <consortium name="The Broad Institute Genome Sequencing Center for Infectious Disease"/>
            <person name="Wu L."/>
            <person name="Ma J."/>
        </authorList>
    </citation>
    <scope>NUCLEOTIDE SEQUENCE [LARGE SCALE GENOMIC DNA]</scope>
    <source>
        <strain evidence="8">CGMCC 1.3685</strain>
    </source>
</reference>
<dbReference type="PROSITE" id="PS51898">
    <property type="entry name" value="TYR_RECOMBINASE"/>
    <property type="match status" value="1"/>
</dbReference>
<dbReference type="InterPro" id="IPR011010">
    <property type="entry name" value="DNA_brk_join_enz"/>
</dbReference>
<evidence type="ECO:0000259" key="6">
    <source>
        <dbReference type="PROSITE" id="PS51898"/>
    </source>
</evidence>
<organism evidence="7 8">
    <name type="scientific">Glutamicibacter ardleyensis</name>
    <dbReference type="NCBI Taxonomy" id="225894"/>
    <lineage>
        <taxon>Bacteria</taxon>
        <taxon>Bacillati</taxon>
        <taxon>Actinomycetota</taxon>
        <taxon>Actinomycetes</taxon>
        <taxon>Micrococcales</taxon>
        <taxon>Micrococcaceae</taxon>
        <taxon>Glutamicibacter</taxon>
    </lineage>
</organism>
<dbReference type="InterPro" id="IPR010998">
    <property type="entry name" value="Integrase_recombinase_N"/>
</dbReference>
<feature type="region of interest" description="Disordered" evidence="5">
    <location>
        <begin position="263"/>
        <end position="284"/>
    </location>
</feature>
<dbReference type="InterPro" id="IPR002104">
    <property type="entry name" value="Integrase_catalytic"/>
</dbReference>
<dbReference type="Pfam" id="PF00589">
    <property type="entry name" value="Phage_integrase"/>
    <property type="match status" value="1"/>
</dbReference>
<dbReference type="Proteomes" id="UP000606115">
    <property type="component" value="Unassembled WGS sequence"/>
</dbReference>